<name>A0A1G8YTX2_9HYPH</name>
<dbReference type="Proteomes" id="UP000198894">
    <property type="component" value="Unassembled WGS sequence"/>
</dbReference>
<organism evidence="1 2">
    <name type="scientific">Mesorhizobium muleiense</name>
    <dbReference type="NCBI Taxonomy" id="1004279"/>
    <lineage>
        <taxon>Bacteria</taxon>
        <taxon>Pseudomonadati</taxon>
        <taxon>Pseudomonadota</taxon>
        <taxon>Alphaproteobacteria</taxon>
        <taxon>Hyphomicrobiales</taxon>
        <taxon>Phyllobacteriaceae</taxon>
        <taxon>Mesorhizobium</taxon>
    </lineage>
</organism>
<accession>A0A1G8YTX2</accession>
<keyword evidence="2" id="KW-1185">Reference proteome</keyword>
<protein>
    <submittedName>
        <fullName evidence="1">Uncharacterized protein</fullName>
    </submittedName>
</protein>
<proteinExistence type="predicted"/>
<dbReference type="EMBL" id="FNEE01000011">
    <property type="protein sequence ID" value="SDK06196.1"/>
    <property type="molecule type" value="Genomic_DNA"/>
</dbReference>
<reference evidence="2" key="1">
    <citation type="submission" date="2016-10" db="EMBL/GenBank/DDBJ databases">
        <authorList>
            <person name="Varghese N."/>
            <person name="Submissions S."/>
        </authorList>
    </citation>
    <scope>NUCLEOTIDE SEQUENCE [LARGE SCALE GENOMIC DNA]</scope>
    <source>
        <strain evidence="2">CGMCC 1.11022</strain>
    </source>
</reference>
<evidence type="ECO:0000313" key="1">
    <source>
        <dbReference type="EMBL" id="SDK06196.1"/>
    </source>
</evidence>
<dbReference type="AlphaFoldDB" id="A0A1G8YTX2"/>
<gene>
    <name evidence="1" type="ORF">SAMN05428953_11180</name>
</gene>
<evidence type="ECO:0000313" key="2">
    <source>
        <dbReference type="Proteomes" id="UP000198894"/>
    </source>
</evidence>
<dbReference type="RefSeq" id="WP_126089903.1">
    <property type="nucleotide sequence ID" value="NZ_FNEE01000011.1"/>
</dbReference>
<sequence length="102" mass="10896">MTSYVRTNSPAQVRSLSTFGKHLQRSVLTATLLAAASTGSEAQPYVRADGSTTDDLEAARASWRHDAEFNGNVGLAAINADARMRWVPPGRGPELLACPRPS</sequence>